<feature type="signal peptide" evidence="1">
    <location>
        <begin position="1"/>
        <end position="29"/>
    </location>
</feature>
<comment type="caution">
    <text evidence="3">The sequence shown here is derived from an EMBL/GenBank/DDBJ whole genome shotgun (WGS) entry which is preliminary data.</text>
</comment>
<dbReference type="Proteomes" id="UP000014155">
    <property type="component" value="Unassembled WGS sequence"/>
</dbReference>
<reference evidence="3 4" key="1">
    <citation type="journal article" date="2013" name="Genome Announc.">
        <title>Draft Genome Sequence of the Cellulolytic, Mesophilic, Anaerobic Bacterium Clostridium termitidis Strain CT1112 (DSM 5398).</title>
        <authorList>
            <person name="Lal S."/>
            <person name="Ramachandran U."/>
            <person name="Zhang X."/>
            <person name="Munir R."/>
            <person name="Sparling R."/>
            <person name="Levin D.B."/>
        </authorList>
    </citation>
    <scope>NUCLEOTIDE SEQUENCE [LARGE SCALE GENOMIC DNA]</scope>
    <source>
        <strain evidence="3 4">CT1112</strain>
    </source>
</reference>
<dbReference type="EMBL" id="AORV01000068">
    <property type="protein sequence ID" value="EMS69294.1"/>
    <property type="molecule type" value="Genomic_DNA"/>
</dbReference>
<gene>
    <name evidence="3" type="ORF">CTER_5025</name>
</gene>
<dbReference type="eggNOG" id="COG5492">
    <property type="taxonomic scope" value="Bacteria"/>
</dbReference>
<dbReference type="PANTHER" id="PTHR23019">
    <property type="entry name" value="NUCLEAR PORE MEMBRANE GLYCOPROTEIN GP210-RELATED"/>
    <property type="match status" value="1"/>
</dbReference>
<feature type="domain" description="BIG2" evidence="2">
    <location>
        <begin position="184"/>
        <end position="257"/>
    </location>
</feature>
<dbReference type="RefSeq" id="WP_004630596.1">
    <property type="nucleotide sequence ID" value="NZ_AORV01000068.1"/>
</dbReference>
<keyword evidence="1" id="KW-0732">Signal</keyword>
<dbReference type="InterPro" id="IPR008964">
    <property type="entry name" value="Invasin/intimin_cell_adhesion"/>
</dbReference>
<dbReference type="Gene3D" id="2.60.40.1080">
    <property type="match status" value="4"/>
</dbReference>
<dbReference type="InterPro" id="IPR003343">
    <property type="entry name" value="Big_2"/>
</dbReference>
<dbReference type="AlphaFoldDB" id="S0FJJ9"/>
<feature type="domain" description="BIG2" evidence="2">
    <location>
        <begin position="34"/>
        <end position="107"/>
    </location>
</feature>
<dbReference type="STRING" id="1195236.CTER_5025"/>
<dbReference type="SUPFAM" id="SSF49373">
    <property type="entry name" value="Invasin/intimin cell-adhesion fragments"/>
    <property type="match status" value="4"/>
</dbReference>
<dbReference type="InterPro" id="IPR045197">
    <property type="entry name" value="NUP210-like"/>
</dbReference>
<keyword evidence="4" id="KW-1185">Reference proteome</keyword>
<evidence type="ECO:0000313" key="4">
    <source>
        <dbReference type="Proteomes" id="UP000014155"/>
    </source>
</evidence>
<proteinExistence type="predicted"/>
<dbReference type="SMART" id="SM00635">
    <property type="entry name" value="BID_2"/>
    <property type="match status" value="4"/>
</dbReference>
<feature type="domain" description="BIG2" evidence="2">
    <location>
        <begin position="109"/>
        <end position="182"/>
    </location>
</feature>
<accession>S0FJJ9</accession>
<dbReference type="PANTHER" id="PTHR23019:SF0">
    <property type="entry name" value="NUCLEAR PORE MEMBRANE GLYCOPROTEIN 210"/>
    <property type="match status" value="1"/>
</dbReference>
<dbReference type="Pfam" id="PF02368">
    <property type="entry name" value="Big_2"/>
    <property type="match status" value="4"/>
</dbReference>
<feature type="chain" id="PRO_5004497110" evidence="1">
    <location>
        <begin position="30"/>
        <end position="335"/>
    </location>
</feature>
<name>S0FJJ9_RUMCE</name>
<organism evidence="3 4">
    <name type="scientific">Ruminiclostridium cellobioparum subsp. termitidis CT1112</name>
    <dbReference type="NCBI Taxonomy" id="1195236"/>
    <lineage>
        <taxon>Bacteria</taxon>
        <taxon>Bacillati</taxon>
        <taxon>Bacillota</taxon>
        <taxon>Clostridia</taxon>
        <taxon>Eubacteriales</taxon>
        <taxon>Oscillospiraceae</taxon>
        <taxon>Ruminiclostridium</taxon>
    </lineage>
</organism>
<feature type="domain" description="BIG2" evidence="2">
    <location>
        <begin position="259"/>
        <end position="331"/>
    </location>
</feature>
<evidence type="ECO:0000259" key="2">
    <source>
        <dbReference type="SMART" id="SM00635"/>
    </source>
</evidence>
<sequence length="335" mass="35065">MSHKRKSLLSVFLCIVLITFSFQVQTTYASSSNSVSFVLLSKYNASVDIGNEFYILAITSNGKQPTWKSSSSSIASVNTYGKVTAKKAGSVTLTAKIKNAEASCKVKVNKTNITISKSSASIERGEKLKLSAAASNKAEITWKSSKSSIAVIDDNGNITGLKPGETTITASADGSTATCKLKVKAPTVQLNKTNIKLYRGQKVKLSATVSSGISPSWKTNKKSVAVVDEYGNVTAVKNGTADITATVDGVSKVCRVSVEKPVITLSAAEINLKKGTASAISAQVSSGNPPTWSSSNSNVATVDSSGKITAVKKGTAYIYAAEDGTKARCIVHVIE</sequence>
<protein>
    <submittedName>
        <fullName evidence="3">Bacterial Ig-like domain (Group 2)</fullName>
    </submittedName>
</protein>
<evidence type="ECO:0000256" key="1">
    <source>
        <dbReference type="SAM" id="SignalP"/>
    </source>
</evidence>
<dbReference type="PATRIC" id="fig|1195236.3.peg.5218"/>
<evidence type="ECO:0000313" key="3">
    <source>
        <dbReference type="EMBL" id="EMS69294.1"/>
    </source>
</evidence>